<sequence>MTICCGILTLTSTQQIIQRRKLRSGLKRHDRVTPGELAARSHAKRQMGREASHQQPLICFLILSSRSQYKALSLSSLQPQITGNAIPNPSSPFSFSKPLISSSCSADCGFLDPHPTNGRRVVFRSNALRVRRRRFVLRREEAAPSAVPGRPELVLGAQGRQRGVVAWPAGVRRPMLRGARDRSAGAVQGRAERRRGAIGDLQRRGGDFPDRGDHERAGAGRGRGRVLASAGGGMGGGTRVESTDVLQLFFPVC</sequence>
<dbReference type="EMBL" id="JACMSC010000015">
    <property type="protein sequence ID" value="KAG6485663.1"/>
    <property type="molecule type" value="Genomic_DNA"/>
</dbReference>
<feature type="compositionally biased region" description="Basic and acidic residues" evidence="1">
    <location>
        <begin position="190"/>
        <end position="218"/>
    </location>
</feature>
<reference evidence="2 3" key="1">
    <citation type="submission" date="2020-08" db="EMBL/GenBank/DDBJ databases">
        <title>Plant Genome Project.</title>
        <authorList>
            <person name="Zhang R.-G."/>
        </authorList>
    </citation>
    <scope>NUCLEOTIDE SEQUENCE [LARGE SCALE GENOMIC DNA]</scope>
    <source>
        <tissue evidence="2">Rhizome</tissue>
    </source>
</reference>
<name>A0A8J5FHE4_ZINOF</name>
<gene>
    <name evidence="2" type="ORF">ZIOFF_054226</name>
</gene>
<organism evidence="2 3">
    <name type="scientific">Zingiber officinale</name>
    <name type="common">Ginger</name>
    <name type="synonym">Amomum zingiber</name>
    <dbReference type="NCBI Taxonomy" id="94328"/>
    <lineage>
        <taxon>Eukaryota</taxon>
        <taxon>Viridiplantae</taxon>
        <taxon>Streptophyta</taxon>
        <taxon>Embryophyta</taxon>
        <taxon>Tracheophyta</taxon>
        <taxon>Spermatophyta</taxon>
        <taxon>Magnoliopsida</taxon>
        <taxon>Liliopsida</taxon>
        <taxon>Zingiberales</taxon>
        <taxon>Zingiberaceae</taxon>
        <taxon>Zingiber</taxon>
    </lineage>
</organism>
<proteinExistence type="predicted"/>
<evidence type="ECO:0000313" key="2">
    <source>
        <dbReference type="EMBL" id="KAG6485663.1"/>
    </source>
</evidence>
<dbReference type="Proteomes" id="UP000734854">
    <property type="component" value="Unassembled WGS sequence"/>
</dbReference>
<protein>
    <submittedName>
        <fullName evidence="2">Uncharacterized protein</fullName>
    </submittedName>
</protein>
<evidence type="ECO:0000256" key="1">
    <source>
        <dbReference type="SAM" id="MobiDB-lite"/>
    </source>
</evidence>
<dbReference type="AlphaFoldDB" id="A0A8J5FHE4"/>
<evidence type="ECO:0000313" key="3">
    <source>
        <dbReference type="Proteomes" id="UP000734854"/>
    </source>
</evidence>
<feature type="region of interest" description="Disordered" evidence="1">
    <location>
        <begin position="179"/>
        <end position="238"/>
    </location>
</feature>
<accession>A0A8J5FHE4</accession>
<keyword evidence="3" id="KW-1185">Reference proteome</keyword>
<comment type="caution">
    <text evidence="2">The sequence shown here is derived from an EMBL/GenBank/DDBJ whole genome shotgun (WGS) entry which is preliminary data.</text>
</comment>